<dbReference type="PANTHER" id="PTHR36845:SF1">
    <property type="entry name" value="HYDROLASE, PUTATIVE (AFU_ORTHOLOGUE AFUA_7G05090)-RELATED"/>
    <property type="match status" value="1"/>
</dbReference>
<proteinExistence type="inferred from homology"/>
<evidence type="ECO:0000313" key="4">
    <source>
        <dbReference type="Proteomes" id="UP001059480"/>
    </source>
</evidence>
<evidence type="ECO:0000256" key="1">
    <source>
        <dbReference type="ARBA" id="ARBA00022801"/>
    </source>
</evidence>
<dbReference type="PANTHER" id="PTHR36845">
    <property type="entry name" value="HYDROLASE, PUTATIVE (AFU_ORTHOLOGUE AFUA_7G05090)-RELATED"/>
    <property type="match status" value="1"/>
</dbReference>
<dbReference type="EMBL" id="JANHNZ010000017">
    <property type="protein sequence ID" value="MCQ9210859.1"/>
    <property type="molecule type" value="Genomic_DNA"/>
</dbReference>
<name>A0ABT1WSB3_9LACT</name>
<accession>A0ABT1WSB3</accession>
<dbReference type="Pfam" id="PF07470">
    <property type="entry name" value="Glyco_hydro_88"/>
    <property type="match status" value="1"/>
</dbReference>
<reference evidence="3" key="1">
    <citation type="submission" date="2022-07" db="EMBL/GenBank/DDBJ databases">
        <authorList>
            <person name="Jung M.-Y."/>
            <person name="Lee M."/>
        </authorList>
    </citation>
    <scope>NUCLEOTIDE SEQUENCE</scope>
    <source>
        <strain evidence="3">S8</strain>
    </source>
</reference>
<dbReference type="InterPro" id="IPR008928">
    <property type="entry name" value="6-hairpin_glycosidase_sf"/>
</dbReference>
<comment type="similarity">
    <text evidence="2">Belongs to the glycosyl hydrolase 88 family.</text>
</comment>
<reference evidence="3" key="3">
    <citation type="journal article" date="2023" name="Microbiol. Resour. Announc.">
        <title>Draft Genome Sequence of Granulicatella sp. Strain S8, Isolated from a Marine Fish, Seriola quinqueradiata.</title>
        <authorList>
            <person name="Lee M."/>
            <person name="Farooq A."/>
            <person name="Jeong J.B."/>
            <person name="Jung M.Y."/>
        </authorList>
    </citation>
    <scope>NUCLEOTIDE SEQUENCE</scope>
    <source>
        <strain evidence="3">S8</strain>
    </source>
</reference>
<dbReference type="InterPro" id="IPR052369">
    <property type="entry name" value="UG_Glycosaminoglycan_Hydrolase"/>
</dbReference>
<protein>
    <submittedName>
        <fullName evidence="3">Glycoside hydrolase family 88 protein</fullName>
    </submittedName>
</protein>
<sequence>MNKIEETLNYQELYIKKDLYLNLICSKVDCELERIKGGIPYYPVKGKYIDLAEEDISWWTNGFFSGLLWKLYRLTNKVAYREKAIEIEKKLDTALDNFVGLHHDVGFMYLHTSVAHYRYNQNEESLLRSIKAANLLAGRFNLKGNFLRAWNEDFTGLAIIDSMMNIPILYWASEELKDPRFEHIATTHAKRLAQVIIRPDGSSGHIASFNPKTGEFLGCVDGQGFSPDSCWSRGQAWAIYGFALSYRYTNNKLLLDKAIAAADYYIEKVLETDYIPRIDFDAPEVEDDVDTSAAVIACCGLLELENYVNDNQKKVYRGTVENTLSCLLTEWCDFDNETDGILTGGTVAYHHPEGRNVALVYSDYFLIEALLKLNGEDVNMW</sequence>
<reference evidence="3" key="2">
    <citation type="journal article" date="2023" name="Curr. Microbiol.">
        <title>Granulicatella seriolae sp. nov., a Novel Facultative Anaerobe Isolated from Yellowtail Marine Fish.</title>
        <authorList>
            <person name="Lee M."/>
            <person name="Choi Y.J."/>
            <person name="Farooq A."/>
            <person name="Jeong J.B."/>
            <person name="Jung M.Y."/>
        </authorList>
    </citation>
    <scope>NUCLEOTIDE SEQUENCE</scope>
    <source>
        <strain evidence="3">S8</strain>
    </source>
</reference>
<dbReference type="InterPro" id="IPR012341">
    <property type="entry name" value="6hp_glycosidase-like_sf"/>
</dbReference>
<keyword evidence="4" id="KW-1185">Reference proteome</keyword>
<dbReference type="Gene3D" id="1.50.10.10">
    <property type="match status" value="1"/>
</dbReference>
<dbReference type="SUPFAM" id="SSF48208">
    <property type="entry name" value="Six-hairpin glycosidases"/>
    <property type="match status" value="1"/>
</dbReference>
<comment type="caution">
    <text evidence="3">The sequence shown here is derived from an EMBL/GenBank/DDBJ whole genome shotgun (WGS) entry which is preliminary data.</text>
</comment>
<dbReference type="InterPro" id="IPR010905">
    <property type="entry name" value="Glyco_hydro_88"/>
</dbReference>
<dbReference type="GO" id="GO:0016787">
    <property type="term" value="F:hydrolase activity"/>
    <property type="evidence" value="ECO:0007669"/>
    <property type="project" value="UniProtKB-KW"/>
</dbReference>
<gene>
    <name evidence="3" type="ORF">NPA36_09965</name>
</gene>
<dbReference type="RefSeq" id="WP_256945969.1">
    <property type="nucleotide sequence ID" value="NZ_JANHNZ010000017.1"/>
</dbReference>
<organism evidence="3 4">
    <name type="scientific">Granulicatella seriolae</name>
    <dbReference type="NCBI Taxonomy" id="2967226"/>
    <lineage>
        <taxon>Bacteria</taxon>
        <taxon>Bacillati</taxon>
        <taxon>Bacillota</taxon>
        <taxon>Bacilli</taxon>
        <taxon>Lactobacillales</taxon>
        <taxon>Carnobacteriaceae</taxon>
        <taxon>Granulicatella</taxon>
    </lineage>
</organism>
<keyword evidence="1 3" id="KW-0378">Hydrolase</keyword>
<evidence type="ECO:0000313" key="3">
    <source>
        <dbReference type="EMBL" id="MCQ9210859.1"/>
    </source>
</evidence>
<dbReference type="Proteomes" id="UP001059480">
    <property type="component" value="Unassembled WGS sequence"/>
</dbReference>
<evidence type="ECO:0000256" key="2">
    <source>
        <dbReference type="ARBA" id="ARBA00038358"/>
    </source>
</evidence>